<dbReference type="PANTHER" id="PTHR24198:SF165">
    <property type="entry name" value="ANKYRIN REPEAT-CONTAINING PROTEIN-RELATED"/>
    <property type="match status" value="1"/>
</dbReference>
<organism evidence="5 6">
    <name type="scientific">Tuber borchii</name>
    <name type="common">White truffle</name>
    <dbReference type="NCBI Taxonomy" id="42251"/>
    <lineage>
        <taxon>Eukaryota</taxon>
        <taxon>Fungi</taxon>
        <taxon>Dikarya</taxon>
        <taxon>Ascomycota</taxon>
        <taxon>Pezizomycotina</taxon>
        <taxon>Pezizomycetes</taxon>
        <taxon>Pezizales</taxon>
        <taxon>Tuberaceae</taxon>
        <taxon>Tuber</taxon>
    </lineage>
</organism>
<feature type="compositionally biased region" description="Basic residues" evidence="4">
    <location>
        <begin position="193"/>
        <end position="203"/>
    </location>
</feature>
<comment type="caution">
    <text evidence="5">The sequence shown here is derived from an EMBL/GenBank/DDBJ whole genome shotgun (WGS) entry which is preliminary data.</text>
</comment>
<proteinExistence type="predicted"/>
<dbReference type="SUPFAM" id="SSF48403">
    <property type="entry name" value="Ankyrin repeat"/>
    <property type="match status" value="1"/>
</dbReference>
<feature type="repeat" description="ANK" evidence="3">
    <location>
        <begin position="10"/>
        <end position="33"/>
    </location>
</feature>
<evidence type="ECO:0000256" key="4">
    <source>
        <dbReference type="SAM" id="MobiDB-lite"/>
    </source>
</evidence>
<dbReference type="PANTHER" id="PTHR24198">
    <property type="entry name" value="ANKYRIN REPEAT AND PROTEIN KINASE DOMAIN-CONTAINING PROTEIN"/>
    <property type="match status" value="1"/>
</dbReference>
<feature type="compositionally biased region" description="Polar residues" evidence="4">
    <location>
        <begin position="158"/>
        <end position="171"/>
    </location>
</feature>
<dbReference type="OrthoDB" id="20872at2759"/>
<dbReference type="SMART" id="SM00248">
    <property type="entry name" value="ANK"/>
    <property type="match status" value="2"/>
</dbReference>
<protein>
    <submittedName>
        <fullName evidence="5">Ankyrin repeat-containing domain protein</fullName>
    </submittedName>
</protein>
<dbReference type="EMBL" id="NESQ01000552">
    <property type="protein sequence ID" value="PUU72383.1"/>
    <property type="molecule type" value="Genomic_DNA"/>
</dbReference>
<dbReference type="InterPro" id="IPR002110">
    <property type="entry name" value="Ankyrin_rpt"/>
</dbReference>
<evidence type="ECO:0000256" key="3">
    <source>
        <dbReference type="PROSITE-ProRule" id="PRU00023"/>
    </source>
</evidence>
<dbReference type="Pfam" id="PF12796">
    <property type="entry name" value="Ank_2"/>
    <property type="match status" value="1"/>
</dbReference>
<dbReference type="AlphaFoldDB" id="A0A2T6ZA83"/>
<dbReference type="Gene3D" id="1.25.40.20">
    <property type="entry name" value="Ankyrin repeat-containing domain"/>
    <property type="match status" value="1"/>
</dbReference>
<evidence type="ECO:0000256" key="2">
    <source>
        <dbReference type="ARBA" id="ARBA00023043"/>
    </source>
</evidence>
<dbReference type="InterPro" id="IPR036770">
    <property type="entry name" value="Ankyrin_rpt-contain_sf"/>
</dbReference>
<evidence type="ECO:0000313" key="6">
    <source>
        <dbReference type="Proteomes" id="UP000244722"/>
    </source>
</evidence>
<keyword evidence="6" id="KW-1185">Reference proteome</keyword>
<name>A0A2T6ZA83_TUBBO</name>
<accession>A0A2T6ZA83</accession>
<evidence type="ECO:0000256" key="1">
    <source>
        <dbReference type="ARBA" id="ARBA00022737"/>
    </source>
</evidence>
<reference evidence="5 6" key="1">
    <citation type="submission" date="2017-04" db="EMBL/GenBank/DDBJ databases">
        <title>Draft genome sequence of Tuber borchii Vittad., a whitish edible truffle.</title>
        <authorList>
            <consortium name="DOE Joint Genome Institute"/>
            <person name="Murat C."/>
            <person name="Kuo A."/>
            <person name="Barry K.W."/>
            <person name="Clum A."/>
            <person name="Dockter R.B."/>
            <person name="Fauchery L."/>
            <person name="Iotti M."/>
            <person name="Kohler A."/>
            <person name="Labutti K."/>
            <person name="Lindquist E.A."/>
            <person name="Lipzen A."/>
            <person name="Ohm R.A."/>
            <person name="Wang M."/>
            <person name="Grigoriev I.V."/>
            <person name="Zambonelli A."/>
            <person name="Martin F.M."/>
        </authorList>
    </citation>
    <scope>NUCLEOTIDE SEQUENCE [LARGE SCALE GENOMIC DNA]</scope>
    <source>
        <strain evidence="5 6">Tbo3840</strain>
    </source>
</reference>
<dbReference type="PROSITE" id="PS50088">
    <property type="entry name" value="ANK_REPEAT"/>
    <property type="match status" value="1"/>
</dbReference>
<gene>
    <name evidence="5" type="ORF">B9Z19DRAFT_1010348</name>
</gene>
<feature type="non-terminal residue" evidence="5">
    <location>
        <position position="1"/>
    </location>
</feature>
<dbReference type="Proteomes" id="UP000244722">
    <property type="component" value="Unassembled WGS sequence"/>
</dbReference>
<feature type="region of interest" description="Disordered" evidence="4">
    <location>
        <begin position="34"/>
        <end position="53"/>
    </location>
</feature>
<feature type="region of interest" description="Disordered" evidence="4">
    <location>
        <begin position="158"/>
        <end position="203"/>
    </location>
</feature>
<keyword evidence="1" id="KW-0677">Repeat</keyword>
<keyword evidence="2 3" id="KW-0040">ANK repeat</keyword>
<dbReference type="PROSITE" id="PS50297">
    <property type="entry name" value="ANK_REP_REGION"/>
    <property type="match status" value="1"/>
</dbReference>
<evidence type="ECO:0000313" key="5">
    <source>
        <dbReference type="EMBL" id="PUU72383.1"/>
    </source>
</evidence>
<feature type="region of interest" description="Disordered" evidence="4">
    <location>
        <begin position="1"/>
        <end position="20"/>
    </location>
</feature>
<sequence length="203" mass="21597">DVNPDSSDEYGRTPLSYAAGSGHEGVVKMLLERADVSPNSPDKYGRTPLSHAAKSGHEGVGILLGRVDVKLGSSGVCGQTPLLLAAGPGCTGLVKPLSEPRPFRRQASPNSDVSQQISAPAVRAPEKVELVLVSRQEGIISDIRHQSSLNQLQVAPSSSVLRPTLTPNTTPEPAITQPPMRPKRDQSAPPPLRRSKRKRLLVS</sequence>